<reference evidence="1" key="1">
    <citation type="submission" date="2021-05" db="EMBL/GenBank/DDBJ databases">
        <authorList>
            <person name="Scholz U."/>
            <person name="Mascher M."/>
            <person name="Fiebig A."/>
        </authorList>
    </citation>
    <scope>NUCLEOTIDE SEQUENCE [LARGE SCALE GENOMIC DNA]</scope>
</reference>
<organism evidence="1 2">
    <name type="scientific">Avena sativa</name>
    <name type="common">Oat</name>
    <dbReference type="NCBI Taxonomy" id="4498"/>
    <lineage>
        <taxon>Eukaryota</taxon>
        <taxon>Viridiplantae</taxon>
        <taxon>Streptophyta</taxon>
        <taxon>Embryophyta</taxon>
        <taxon>Tracheophyta</taxon>
        <taxon>Spermatophyta</taxon>
        <taxon>Magnoliopsida</taxon>
        <taxon>Liliopsida</taxon>
        <taxon>Poales</taxon>
        <taxon>Poaceae</taxon>
        <taxon>BOP clade</taxon>
        <taxon>Pooideae</taxon>
        <taxon>Poodae</taxon>
        <taxon>Poeae</taxon>
        <taxon>Poeae Chloroplast Group 1 (Aveneae type)</taxon>
        <taxon>Aveninae</taxon>
        <taxon>Avena</taxon>
    </lineage>
</organism>
<name>A0ACD6ADU2_AVESA</name>
<sequence>MGRTEQSLKGHVCGARHPLRSFPIDLLRPAPTPTNAATINSAGTRGNLSPSPASFTQSSSQSLVTCDRDCSSRRPITSATTTRALACMARYASLVVCFLWLCAGAAVCGARELQPMRGVEEPLELENITYLSFDRSHEATLALLGSSSIDGGALQLTPDTQNIESFLVHKSGSVLLARPFKLWRALRDDEIANGTGNGTGGVRVVSFNTTFSMNVFHKDAPPAEGLAFVIAPSLDGPPPGSYGGFLGLTNATLQAAGPAANRFVAVEFDTFNQSYDPNDNHVGLDIGSVVSNVTANLADFNIASIASTEESPANYTAWIDYDGAARRIAVYVAAQGRPKPATPVLAAPLDLSEHVPEQAYIGFAASTGANWELNCILDWTLSIEAFPDEKENRWWIALVAVVVSVGVVAVAVAAFFLARMSRARRAEERSQARLGHTLSRLPGMPREFTYESLRKATDNFKERLGEGGYGVVYKGTLPAEADDGRVEAMQVAVKKFIRDDARCVEDFVKEVDIINRLRHKNIVPLIGWCYKKGQLLLVYEYMPNGSLDQHLFPRSLGDQLASPLTWASRYGIAADVASGLHYVHYEYGPMVLHRDIKASNVLLDGATAARLGDFGLARVVESDKTSYMDAGVAGTHGYIAPEYSMGHRASRQTDVFAYGALVLELVTGRRALLRDAGCPLLVDFVWRMHGRGALIGAVDQALGTAEFDADEATRLLLLGLACSSPNPADRPTMPEVLQILSKAAPPPEVPLIKPIFVWPPGGGAQFSLSDIEMTTSSYAGTGDGSSMRATQDTSYDSFRPATAPNSSQDYFPALSSGR</sequence>
<evidence type="ECO:0000313" key="2">
    <source>
        <dbReference type="Proteomes" id="UP001732700"/>
    </source>
</evidence>
<dbReference type="EnsemblPlants" id="AVESA.00010b.r2.7DG1390030.1">
    <property type="protein sequence ID" value="AVESA.00010b.r2.7DG1390030.1.CDS"/>
    <property type="gene ID" value="AVESA.00010b.r2.7DG1390030"/>
</dbReference>
<dbReference type="Proteomes" id="UP001732700">
    <property type="component" value="Chromosome 7D"/>
</dbReference>
<accession>A0ACD6ADU2</accession>
<proteinExistence type="predicted"/>
<evidence type="ECO:0000313" key="1">
    <source>
        <dbReference type="EnsemblPlants" id="AVESA.00010b.r2.7DG1390030.1.CDS"/>
    </source>
</evidence>
<keyword evidence="2" id="KW-1185">Reference proteome</keyword>
<reference evidence="1" key="2">
    <citation type="submission" date="2025-09" db="UniProtKB">
        <authorList>
            <consortium name="EnsemblPlants"/>
        </authorList>
    </citation>
    <scope>IDENTIFICATION</scope>
</reference>
<protein>
    <submittedName>
        <fullName evidence="1">Uncharacterized protein</fullName>
    </submittedName>
</protein>